<dbReference type="RefSeq" id="WP_099094983.1">
    <property type="nucleotide sequence ID" value="NZ_PDNU01000010.1"/>
</dbReference>
<comment type="caution">
    <text evidence="3">The sequence shown here is derived from an EMBL/GenBank/DDBJ whole genome shotgun (WGS) entry which is preliminary data.</text>
</comment>
<dbReference type="EMBL" id="PDNU01000010">
    <property type="protein sequence ID" value="PHK95387.1"/>
    <property type="molecule type" value="Genomic_DNA"/>
</dbReference>
<gene>
    <name evidence="3" type="ORF">CR162_07805</name>
</gene>
<feature type="chain" id="PRO_5012203291" evidence="2">
    <location>
        <begin position="25"/>
        <end position="236"/>
    </location>
</feature>
<organism evidence="3 4">
    <name type="scientific">Teichococcus rhizosphaerae</name>
    <dbReference type="NCBI Taxonomy" id="1335062"/>
    <lineage>
        <taxon>Bacteria</taxon>
        <taxon>Pseudomonadati</taxon>
        <taxon>Pseudomonadota</taxon>
        <taxon>Alphaproteobacteria</taxon>
        <taxon>Acetobacterales</taxon>
        <taxon>Roseomonadaceae</taxon>
        <taxon>Roseomonas</taxon>
    </lineage>
</organism>
<feature type="region of interest" description="Disordered" evidence="1">
    <location>
        <begin position="63"/>
        <end position="86"/>
    </location>
</feature>
<keyword evidence="4" id="KW-1185">Reference proteome</keyword>
<sequence length="236" mass="24198">MAARLALGLGLGLGLVLLAGAAPAAAQHPQALPGQPGVPAVSCGPGSNSPACQAFRQAAPGGAIPGIVAPRQPGPPPAGRPGGGPAALDLAALDLAGQDLAALGDTGPQRVMPPRIQAFLRDRRIDPLTRAYLAALGGRKQEAWTVQDLETLTALVPTLTELMVPTALISELYAHLGLDPANLFEPQLGDGWQSASLAHDPRNRVRRNGTCLRLSALGRSDPSQVRVQELLSCGAE</sequence>
<protein>
    <submittedName>
        <fullName evidence="3">Uncharacterized protein</fullName>
    </submittedName>
</protein>
<reference evidence="3 4" key="1">
    <citation type="submission" date="2017-10" db="EMBL/GenBank/DDBJ databases">
        <authorList>
            <person name="Banno H."/>
            <person name="Chua N.-H."/>
        </authorList>
    </citation>
    <scope>NUCLEOTIDE SEQUENCE [LARGE SCALE GENOMIC DNA]</scope>
    <source>
        <strain evidence="3 4">YW11</strain>
    </source>
</reference>
<evidence type="ECO:0000313" key="4">
    <source>
        <dbReference type="Proteomes" id="UP000223527"/>
    </source>
</evidence>
<accession>A0A2C7AFD2</accession>
<evidence type="ECO:0000256" key="2">
    <source>
        <dbReference type="SAM" id="SignalP"/>
    </source>
</evidence>
<evidence type="ECO:0000256" key="1">
    <source>
        <dbReference type="SAM" id="MobiDB-lite"/>
    </source>
</evidence>
<dbReference type="AlphaFoldDB" id="A0A2C7AFD2"/>
<name>A0A2C7AFD2_9PROT</name>
<evidence type="ECO:0000313" key="3">
    <source>
        <dbReference type="EMBL" id="PHK95387.1"/>
    </source>
</evidence>
<proteinExistence type="predicted"/>
<dbReference type="Proteomes" id="UP000223527">
    <property type="component" value="Unassembled WGS sequence"/>
</dbReference>
<feature type="signal peptide" evidence="2">
    <location>
        <begin position="1"/>
        <end position="24"/>
    </location>
</feature>
<keyword evidence="2" id="KW-0732">Signal</keyword>